<keyword evidence="1" id="KW-0646">Protease inhibitor</keyword>
<dbReference type="InterPro" id="IPR008197">
    <property type="entry name" value="WAP_dom"/>
</dbReference>
<dbReference type="AlphaFoldDB" id="A0A6P5P856"/>
<keyword evidence="4" id="KW-1185">Reference proteome</keyword>
<dbReference type="GO" id="GO:0004867">
    <property type="term" value="F:serine-type endopeptidase inhibitor activity"/>
    <property type="evidence" value="ECO:0007669"/>
    <property type="project" value="TreeGrafter"/>
</dbReference>
<feature type="non-terminal residue" evidence="5">
    <location>
        <position position="75"/>
    </location>
</feature>
<dbReference type="InterPro" id="IPR050514">
    <property type="entry name" value="WAP_four-disulfide_core"/>
</dbReference>
<dbReference type="SMART" id="SM00217">
    <property type="entry name" value="WAP"/>
    <property type="match status" value="1"/>
</dbReference>
<dbReference type="Gene3D" id="4.10.75.10">
    <property type="entry name" value="Elafin-like"/>
    <property type="match status" value="1"/>
</dbReference>
<dbReference type="GO" id="GO:0019731">
    <property type="term" value="P:antibacterial humoral response"/>
    <property type="evidence" value="ECO:0007669"/>
    <property type="project" value="TreeGrafter"/>
</dbReference>
<dbReference type="GO" id="GO:0005615">
    <property type="term" value="C:extracellular space"/>
    <property type="evidence" value="ECO:0007669"/>
    <property type="project" value="TreeGrafter"/>
</dbReference>
<protein>
    <submittedName>
        <fullName evidence="5">WAP four-disulfide core domain protein 18-like</fullName>
    </submittedName>
</protein>
<feature type="signal peptide" evidence="2">
    <location>
        <begin position="1"/>
        <end position="24"/>
    </location>
</feature>
<feature type="domain" description="WAP" evidence="3">
    <location>
        <begin position="26"/>
        <end position="73"/>
    </location>
</feature>
<dbReference type="InterPro" id="IPR036645">
    <property type="entry name" value="Elafin-like_sf"/>
</dbReference>
<dbReference type="Pfam" id="PF00095">
    <property type="entry name" value="WAP"/>
    <property type="match status" value="1"/>
</dbReference>
<feature type="chain" id="PRO_5028100926" evidence="2">
    <location>
        <begin position="25"/>
        <end position="75"/>
    </location>
</feature>
<evidence type="ECO:0000259" key="3">
    <source>
        <dbReference type="PROSITE" id="PS51390"/>
    </source>
</evidence>
<dbReference type="KEGG" id="mcal:110288336"/>
<evidence type="ECO:0000313" key="4">
    <source>
        <dbReference type="Proteomes" id="UP000515126"/>
    </source>
</evidence>
<name>A0A6P5P856_MUSCR</name>
<dbReference type="GeneID" id="110288336"/>
<keyword evidence="2" id="KW-0732">Signal</keyword>
<reference evidence="5" key="1">
    <citation type="submission" date="2025-08" db="UniProtKB">
        <authorList>
            <consortium name="RefSeq"/>
        </authorList>
    </citation>
    <scope>IDENTIFICATION</scope>
</reference>
<organism evidence="4 5">
    <name type="scientific">Mus caroli</name>
    <name type="common">Ryukyu mouse</name>
    <name type="synonym">Ricefield mouse</name>
    <dbReference type="NCBI Taxonomy" id="10089"/>
    <lineage>
        <taxon>Eukaryota</taxon>
        <taxon>Metazoa</taxon>
        <taxon>Chordata</taxon>
        <taxon>Craniata</taxon>
        <taxon>Vertebrata</taxon>
        <taxon>Euteleostomi</taxon>
        <taxon>Mammalia</taxon>
        <taxon>Eutheria</taxon>
        <taxon>Euarchontoglires</taxon>
        <taxon>Glires</taxon>
        <taxon>Rodentia</taxon>
        <taxon>Myomorpha</taxon>
        <taxon>Muroidea</taxon>
        <taxon>Muridae</taxon>
        <taxon>Murinae</taxon>
        <taxon>Mus</taxon>
        <taxon>Mus</taxon>
    </lineage>
</organism>
<dbReference type="GO" id="GO:0045087">
    <property type="term" value="P:innate immune response"/>
    <property type="evidence" value="ECO:0007669"/>
    <property type="project" value="TreeGrafter"/>
</dbReference>
<accession>A0A6P5P856</accession>
<evidence type="ECO:0000313" key="5">
    <source>
        <dbReference type="RefSeq" id="XP_021010369.1"/>
    </source>
</evidence>
<dbReference type="SUPFAM" id="SSF57256">
    <property type="entry name" value="Elafin-like"/>
    <property type="match status" value="1"/>
</dbReference>
<proteinExistence type="predicted"/>
<dbReference type="PANTHER" id="PTHR19441:SF92">
    <property type="entry name" value="WAP FOUR-DISULFIDE CORE DOMAIN PROTEIN 18"/>
    <property type="match status" value="1"/>
</dbReference>
<dbReference type="RefSeq" id="XP_021010369.1">
    <property type="nucleotide sequence ID" value="XM_021154710.1"/>
</dbReference>
<dbReference type="CDD" id="cd00199">
    <property type="entry name" value="WAP"/>
    <property type="match status" value="1"/>
</dbReference>
<dbReference type="PRINTS" id="PR00003">
    <property type="entry name" value="4DISULPHCORE"/>
</dbReference>
<sequence length="75" mass="7738">MKTATVLLLVALFTTNMNIFCALSSSKKKPGSCPEHSPESLGICVDLCSGDGSCPGNLKCCSNGCGHACTRPVCE</sequence>
<evidence type="ECO:0000256" key="2">
    <source>
        <dbReference type="SAM" id="SignalP"/>
    </source>
</evidence>
<dbReference type="Proteomes" id="UP000515126">
    <property type="component" value="Unplaced"/>
</dbReference>
<dbReference type="FunFam" id="4.10.75.10:FF:000001">
    <property type="entry name" value="Anosmin 1"/>
    <property type="match status" value="1"/>
</dbReference>
<evidence type="ECO:0000256" key="1">
    <source>
        <dbReference type="ARBA" id="ARBA00022690"/>
    </source>
</evidence>
<gene>
    <name evidence="5" type="primary">LOC110288336</name>
</gene>
<dbReference type="PANTHER" id="PTHR19441">
    <property type="entry name" value="WHEY ACDIC PROTEIN WAP"/>
    <property type="match status" value="1"/>
</dbReference>
<dbReference type="PROSITE" id="PS51390">
    <property type="entry name" value="WAP"/>
    <property type="match status" value="1"/>
</dbReference>